<dbReference type="InterPro" id="IPR003591">
    <property type="entry name" value="Leu-rich_rpt_typical-subtyp"/>
</dbReference>
<protein>
    <recommendedName>
        <fullName evidence="6">Septation initiation network scaffold protein cdc11</fullName>
    </recommendedName>
</protein>
<dbReference type="GO" id="GO:0031028">
    <property type="term" value="P:septation initiation signaling"/>
    <property type="evidence" value="ECO:0007669"/>
    <property type="project" value="TreeGrafter"/>
</dbReference>
<dbReference type="PANTHER" id="PTHR47566">
    <property type="match status" value="1"/>
</dbReference>
<dbReference type="PROSITE" id="PS51450">
    <property type="entry name" value="LRR"/>
    <property type="match status" value="4"/>
</dbReference>
<dbReference type="GO" id="GO:0061499">
    <property type="term" value="C:outer plaque of mitotic spindle pole body"/>
    <property type="evidence" value="ECO:0007669"/>
    <property type="project" value="TreeGrafter"/>
</dbReference>
<feature type="compositionally biased region" description="Polar residues" evidence="3">
    <location>
        <begin position="73"/>
        <end position="82"/>
    </location>
</feature>
<dbReference type="SUPFAM" id="SSF52058">
    <property type="entry name" value="L domain-like"/>
    <property type="match status" value="1"/>
</dbReference>
<dbReference type="SMART" id="SM00365">
    <property type="entry name" value="LRR_SD22"/>
    <property type="match status" value="5"/>
</dbReference>
<dbReference type="EMBL" id="CP138898">
    <property type="protein sequence ID" value="WPK26759.1"/>
    <property type="molecule type" value="Genomic_DNA"/>
</dbReference>
<evidence type="ECO:0000313" key="5">
    <source>
        <dbReference type="Proteomes" id="UP001338582"/>
    </source>
</evidence>
<proteinExistence type="predicted"/>
<keyword evidence="2" id="KW-0677">Repeat</keyword>
<keyword evidence="1" id="KW-0433">Leucine-rich repeat</keyword>
<dbReference type="InterPro" id="IPR001611">
    <property type="entry name" value="Leu-rich_rpt"/>
</dbReference>
<feature type="region of interest" description="Disordered" evidence="3">
    <location>
        <begin position="221"/>
        <end position="265"/>
    </location>
</feature>
<dbReference type="GeneID" id="88175182"/>
<dbReference type="PANTHER" id="PTHR47566:SF1">
    <property type="entry name" value="PROTEIN NUD1"/>
    <property type="match status" value="1"/>
</dbReference>
<feature type="compositionally biased region" description="Basic and acidic residues" evidence="3">
    <location>
        <begin position="535"/>
        <end position="548"/>
    </location>
</feature>
<evidence type="ECO:0000256" key="2">
    <source>
        <dbReference type="ARBA" id="ARBA00022737"/>
    </source>
</evidence>
<evidence type="ECO:0008006" key="6">
    <source>
        <dbReference type="Google" id="ProtNLM"/>
    </source>
</evidence>
<evidence type="ECO:0000256" key="1">
    <source>
        <dbReference type="ARBA" id="ARBA00022614"/>
    </source>
</evidence>
<dbReference type="Gene3D" id="3.80.10.10">
    <property type="entry name" value="Ribonuclease Inhibitor"/>
    <property type="match status" value="3"/>
</dbReference>
<dbReference type="RefSeq" id="XP_062879139.1">
    <property type="nucleotide sequence ID" value="XM_063023069.1"/>
</dbReference>
<gene>
    <name evidence="4" type="ORF">PUMCH_004120</name>
</gene>
<dbReference type="Pfam" id="PF13855">
    <property type="entry name" value="LRR_8"/>
    <property type="match status" value="1"/>
</dbReference>
<dbReference type="KEGG" id="asau:88175182"/>
<reference evidence="4 5" key="1">
    <citation type="submission" date="2023-10" db="EMBL/GenBank/DDBJ databases">
        <title>Draft Genome Sequence of Candida saopaulonensis from a very Premature Infant with Sepsis.</title>
        <authorList>
            <person name="Ning Y."/>
            <person name="Dai R."/>
            <person name="Xiao M."/>
            <person name="Xu Y."/>
            <person name="Yan Q."/>
            <person name="Zhang L."/>
        </authorList>
    </citation>
    <scope>NUCLEOTIDE SEQUENCE [LARGE SCALE GENOMIC DNA]</scope>
    <source>
        <strain evidence="4 5">19XY460</strain>
    </source>
</reference>
<keyword evidence="5" id="KW-1185">Reference proteome</keyword>
<dbReference type="Proteomes" id="UP001338582">
    <property type="component" value="Chromosome 5"/>
</dbReference>
<feature type="compositionally biased region" description="Polar residues" evidence="3">
    <location>
        <begin position="31"/>
        <end position="43"/>
    </location>
</feature>
<feature type="region of interest" description="Disordered" evidence="3">
    <location>
        <begin position="31"/>
        <end position="87"/>
    </location>
</feature>
<feature type="compositionally biased region" description="Polar residues" evidence="3">
    <location>
        <begin position="518"/>
        <end position="534"/>
    </location>
</feature>
<name>A0AAX4HDZ0_9ASCO</name>
<accession>A0AAX4HDZ0</accession>
<dbReference type="InterPro" id="IPR032675">
    <property type="entry name" value="LRR_dom_sf"/>
</dbReference>
<dbReference type="GO" id="GO:0035591">
    <property type="term" value="F:signaling adaptor activity"/>
    <property type="evidence" value="ECO:0007669"/>
    <property type="project" value="TreeGrafter"/>
</dbReference>
<organism evidence="4 5">
    <name type="scientific">Australozyma saopauloensis</name>
    <dbReference type="NCBI Taxonomy" id="291208"/>
    <lineage>
        <taxon>Eukaryota</taxon>
        <taxon>Fungi</taxon>
        <taxon>Dikarya</taxon>
        <taxon>Ascomycota</taxon>
        <taxon>Saccharomycotina</taxon>
        <taxon>Pichiomycetes</taxon>
        <taxon>Metschnikowiaceae</taxon>
        <taxon>Australozyma</taxon>
    </lineage>
</organism>
<dbReference type="SMART" id="SM00369">
    <property type="entry name" value="LRR_TYP"/>
    <property type="match status" value="4"/>
</dbReference>
<evidence type="ECO:0000313" key="4">
    <source>
        <dbReference type="EMBL" id="WPK26759.1"/>
    </source>
</evidence>
<feature type="compositionally biased region" description="Polar residues" evidence="3">
    <location>
        <begin position="50"/>
        <end position="65"/>
    </location>
</feature>
<dbReference type="InterPro" id="IPR052574">
    <property type="entry name" value="CDIRP"/>
</dbReference>
<dbReference type="AlphaFoldDB" id="A0AAX4HDZ0"/>
<feature type="compositionally biased region" description="Basic and acidic residues" evidence="3">
    <location>
        <begin position="225"/>
        <end position="243"/>
    </location>
</feature>
<feature type="region of interest" description="Disordered" evidence="3">
    <location>
        <begin position="656"/>
        <end position="690"/>
    </location>
</feature>
<evidence type="ECO:0000256" key="3">
    <source>
        <dbReference type="SAM" id="MobiDB-lite"/>
    </source>
</evidence>
<sequence>MDQEVPTTTTSAKLNQFLEETQIPLEMSARSLSPEISAQSSPIFTGKAHSASTPKVNIADSSAGRQVSDEDTANSTGQTAAHNKSYKSRLQYVPSTSFVGEMTSFNGASAPNTFKHKSHPNAKTKSHIMLSSVEEKLSTAMEGESEKGLLSRGAFLTDLSHNQTSEHNDVKDILPTFLDESWKESSFNSKDKLQNDHLGPLAFLASGADTLVHKKSLDEPVPTADWKKAQKESERGRVGRPLEHIFTSDPDANPRSGASRPAYELSSSISDSSSEFLSRNSNQFQKPLDSIGNLPPQTVNVSDSQRAQAKSPLKLYGNAYNTFTKGFLHGVVLASGQKLADLGQSRGESSNTALQAHGEELAEADDLYQKMRQNGVVKKQALDQFKRTGLVSNHSKPIADRSEGDFLEDANDLFQNIRTRGPGFVPKPSRQFHDTIPNETAILSETEDVSTAQPNDKYVNNNVKKAGRGKQYEFASTDSSALEFDTITPNSIVPGQEAISIDRSFEAHSVDSDHAFTEISSNTSSRVNEQTQETQELHDASYSRSDSGEHSQFLSYEIPIPSHYKSPVTPNIRYKDPKNLRLSLNLFSNSSPRSRAVLKGTVKPGDYPERYGAMNLDRKSNKWDYDDKENQSQESLDGLEGLQSLKVPMHGASILKPINGKPKKSHRRAEVSFVSSGSNDNTFEDDSDESSATYDITRVSDINDLSFSRTDRNLVGVITGATSNTDWENLTQIDLSGQELEQVSRLASYLPSLRRLSLARNHIRHLEGLSKSLYELDVSDNELSELASFKNFRDLQYLTARSNHLESLSCLLHNFNLTKLDLIGNSIGSLKGIGLLSNLVSLNLKQNSLKGTIDFSVYDLPKLQELNLEANQISTIQGLEHCPELRIINLAKNNIENFSSEGQLLKTKKLILSFNKLARLDLTPFPNLRVLRIDGNSLQEVRGMTKMHYLQEVSAKFQKQLSVTQSILENATDIVKLDLSGNRQFAQGFFRPDQKQIYPNVNDLSLGALNLTKVPKELPRIFPNLRILRLEFNRIQDTLSLTDFKNLRKVYLLNNGISKIKPLLSSLRNSKHSLNVIDLKLNPLTMECYPDVISSNSSKQMQDIFGTLSSEHLLVNDLEDYVDASRLIEQSKSEWQAKDEDFSRFLKSSNQLERYNAKVKYEALLIQYFPNLQELDGIPITELKCRAARKVAQEVTRNLLSN</sequence>
<dbReference type="GO" id="GO:1902412">
    <property type="term" value="P:regulation of mitotic cytokinesis"/>
    <property type="evidence" value="ECO:0007669"/>
    <property type="project" value="TreeGrafter"/>
</dbReference>
<feature type="region of interest" description="Disordered" evidence="3">
    <location>
        <begin position="517"/>
        <end position="548"/>
    </location>
</feature>